<gene>
    <name evidence="2" type="ORF">CD191_12440</name>
</gene>
<sequence>MHLFSRKLRLFSLLVCSSLVTGLFIPQVISAAPSPGKLGGIKEIVASPGFWGGSSFAVGENSKYAVLKDGTAVAWGTNMFGQLGISAVDSRPFAISPILKPVTVIVDGQRIDSAQSAIFMDGSVKVPIRDIAESLGYTLSLEGELTLTKAGKKISLPSAESIKVSYTSLVSAAALAKATGLSTEWNSTLYQLTLQTKR</sequence>
<accession>A0AAD0KLR8</accession>
<dbReference type="SUPFAM" id="SSF50985">
    <property type="entry name" value="RCC1/BLIP-II"/>
    <property type="match status" value="1"/>
</dbReference>
<dbReference type="Proteomes" id="UP000249163">
    <property type="component" value="Chromosome"/>
</dbReference>
<reference evidence="2 3" key="1">
    <citation type="submission" date="2017-06" db="EMBL/GenBank/DDBJ databases">
        <title>Complete genome sequence of Paenibacillus odorifer CBA7130.</title>
        <authorList>
            <person name="Nam Y.-D."/>
            <person name="Kang J."/>
            <person name="Chung W.-H."/>
        </authorList>
    </citation>
    <scope>NUCLEOTIDE SEQUENCE [LARGE SCALE GENOMIC DNA]</scope>
    <source>
        <strain evidence="2 3">CBA7130</strain>
    </source>
</reference>
<dbReference type="AlphaFoldDB" id="A0AAD0KLR8"/>
<dbReference type="EMBL" id="CP021965">
    <property type="protein sequence ID" value="AWV33362.1"/>
    <property type="molecule type" value="Genomic_DNA"/>
</dbReference>
<keyword evidence="1" id="KW-0732">Signal</keyword>
<proteinExistence type="predicted"/>
<feature type="signal peptide" evidence="1">
    <location>
        <begin position="1"/>
        <end position="31"/>
    </location>
</feature>
<name>A0AAD0KLR8_9BACL</name>
<dbReference type="Gene3D" id="2.130.10.30">
    <property type="entry name" value="Regulator of chromosome condensation 1/beta-lactamase-inhibitor protein II"/>
    <property type="match status" value="1"/>
</dbReference>
<evidence type="ECO:0000313" key="3">
    <source>
        <dbReference type="Proteomes" id="UP000249163"/>
    </source>
</evidence>
<dbReference type="InterPro" id="IPR009091">
    <property type="entry name" value="RCC1/BLIP-II"/>
</dbReference>
<evidence type="ECO:0000256" key="1">
    <source>
        <dbReference type="SAM" id="SignalP"/>
    </source>
</evidence>
<feature type="chain" id="PRO_5041959029" description="Copper amine oxidase-like N-terminal domain-containing protein" evidence="1">
    <location>
        <begin position="32"/>
        <end position="198"/>
    </location>
</feature>
<organism evidence="2 3">
    <name type="scientific">Paenibacillus odorifer</name>
    <dbReference type="NCBI Taxonomy" id="189426"/>
    <lineage>
        <taxon>Bacteria</taxon>
        <taxon>Bacillati</taxon>
        <taxon>Bacillota</taxon>
        <taxon>Bacilli</taxon>
        <taxon>Bacillales</taxon>
        <taxon>Paenibacillaceae</taxon>
        <taxon>Paenibacillus</taxon>
    </lineage>
</organism>
<evidence type="ECO:0008006" key="4">
    <source>
        <dbReference type="Google" id="ProtNLM"/>
    </source>
</evidence>
<evidence type="ECO:0000313" key="2">
    <source>
        <dbReference type="EMBL" id="AWV33362.1"/>
    </source>
</evidence>
<protein>
    <recommendedName>
        <fullName evidence="4">Copper amine oxidase-like N-terminal domain-containing protein</fullName>
    </recommendedName>
</protein>